<feature type="compositionally biased region" description="Acidic residues" evidence="7">
    <location>
        <begin position="294"/>
        <end position="304"/>
    </location>
</feature>
<dbReference type="EMBL" id="VIBQ01000013">
    <property type="protein sequence ID" value="KAB8346065.1"/>
    <property type="molecule type" value="Genomic_DNA"/>
</dbReference>
<dbReference type="GO" id="GO:0034399">
    <property type="term" value="C:nuclear periphery"/>
    <property type="evidence" value="ECO:0007669"/>
    <property type="project" value="TreeGrafter"/>
</dbReference>
<dbReference type="Gene3D" id="1.10.720.30">
    <property type="entry name" value="SAP domain"/>
    <property type="match status" value="1"/>
</dbReference>
<dbReference type="InterPro" id="IPR036361">
    <property type="entry name" value="SAP_dom_sf"/>
</dbReference>
<evidence type="ECO:0000256" key="5">
    <source>
        <dbReference type="ARBA" id="ARBA00023136"/>
    </source>
</evidence>
<keyword evidence="2" id="KW-0597">Phosphoprotein</keyword>
<keyword evidence="5 8" id="KW-0472">Membrane</keyword>
<evidence type="ECO:0008006" key="13">
    <source>
        <dbReference type="Google" id="ProtNLM"/>
    </source>
</evidence>
<dbReference type="Pfam" id="PF12949">
    <property type="entry name" value="HeH"/>
    <property type="match status" value="1"/>
</dbReference>
<dbReference type="GO" id="GO:0071763">
    <property type="term" value="P:nuclear membrane organization"/>
    <property type="evidence" value="ECO:0007669"/>
    <property type="project" value="TreeGrafter"/>
</dbReference>
<dbReference type="CDD" id="cd12935">
    <property type="entry name" value="LEM_like"/>
    <property type="match status" value="1"/>
</dbReference>
<accession>A0A5N6KWJ0</accession>
<protein>
    <recommendedName>
        <fullName evidence="13">LEM-like domain-containing protein</fullName>
    </recommendedName>
</protein>
<evidence type="ECO:0000313" key="11">
    <source>
        <dbReference type="EMBL" id="KAB8346065.1"/>
    </source>
</evidence>
<evidence type="ECO:0000256" key="1">
    <source>
        <dbReference type="ARBA" id="ARBA00004540"/>
    </source>
</evidence>
<comment type="caution">
    <text evidence="11">The sequence shown here is derived from an EMBL/GenBank/DDBJ whole genome shotgun (WGS) entry which is preliminary data.</text>
</comment>
<evidence type="ECO:0000256" key="6">
    <source>
        <dbReference type="ARBA" id="ARBA00023242"/>
    </source>
</evidence>
<dbReference type="Proteomes" id="UP000327013">
    <property type="component" value="Unassembled WGS sequence"/>
</dbReference>
<dbReference type="Gene3D" id="1.10.10.1180">
    <property type="entry name" value="MAN1, winged-helix domain"/>
    <property type="match status" value="1"/>
</dbReference>
<feature type="compositionally biased region" description="Polar residues" evidence="7">
    <location>
        <begin position="232"/>
        <end position="244"/>
    </location>
</feature>
<keyword evidence="6" id="KW-0539">Nucleus</keyword>
<dbReference type="InterPro" id="IPR025856">
    <property type="entry name" value="HeH/LEM_domain"/>
</dbReference>
<dbReference type="Pfam" id="PF09402">
    <property type="entry name" value="MSC"/>
    <property type="match status" value="1"/>
</dbReference>
<dbReference type="GO" id="GO:0005783">
    <property type="term" value="C:endoplasmic reticulum"/>
    <property type="evidence" value="ECO:0007669"/>
    <property type="project" value="TreeGrafter"/>
</dbReference>
<dbReference type="AlphaFoldDB" id="A0A5N6KWJ0"/>
<dbReference type="InterPro" id="IPR018996">
    <property type="entry name" value="Man1/Src1-like_C"/>
</dbReference>
<evidence type="ECO:0000256" key="3">
    <source>
        <dbReference type="ARBA" id="ARBA00022692"/>
    </source>
</evidence>
<keyword evidence="4 8" id="KW-1133">Transmembrane helix</keyword>
<dbReference type="InterPro" id="IPR041885">
    <property type="entry name" value="MAN1_winged_helix_dom"/>
</dbReference>
<feature type="transmembrane region" description="Helical" evidence="8">
    <location>
        <begin position="12"/>
        <end position="35"/>
    </location>
</feature>
<evidence type="ECO:0000256" key="7">
    <source>
        <dbReference type="SAM" id="MobiDB-lite"/>
    </source>
</evidence>
<sequence>MGCHGSDTTLRWLLSLSLTHTLASPFFIIPAIRLLREDLSSLLFSHRSCGAAPLKMDDLHYLEPGFDPASLTVPNLRNILVMHDIDYPSSAKKPQLIDLFNDHVKPMAKKLLAARAKVRRSASGIENVYMSREAYEDDDDDRETTPVASVRASRQSSRFSSRAATEESEAPSVAHSVASRRSTRQSSVRASDVSEAETETPRQRSTARRVRKSIATPAPVKEESPALDDESPFSNENIFQSGSSPMADAQWKRRSTLGPITSPEKKRTSTGRAKADRTSSARKSQTFRVPVANDESDESDEDDVVAGEQFVPEEEMILAAEAERNGGKDVLPARRRKQRSSSGNIFKGALAILAVMSSGVFYKWREEKLVVGYCGVGRPSTSIGGVEIPEWAPEWVESILPTCEPCPPHAYCHKDLKANCETDFVIREHPLSLWGAVPLPPTCEPDGEKVRKVQAVADRAVEVLRERNAKYECGELKDESGKKAEAPLPEPELKATVSAARRRSLSQEEFEDIWQSVLPELRSRDEIVSGEDGTATNQPVRRPYRSSGHTTFRSISHARISFGCSLRRSIRATLAEYLRYIVMIALVAGGAAYARYSFRSSRTLEAKGKQLAGFALDRLATQAALHADGRAPEPFIAVNQLRDDVLRDEFSRKSREAVWERVRGKVEGNANVRSSMKETRTGDMARVWEWIGAIDAIDDDGSPWASSGISRRKSGRYSLGPGGAVGSIEDTPSAQLRERSQSPRKSEMIERKVWDDSRPVY</sequence>
<feature type="domain" description="Man1/Src1-like C-terminal" evidence="9">
    <location>
        <begin position="353"/>
        <end position="692"/>
    </location>
</feature>
<reference evidence="11 12" key="1">
    <citation type="submission" date="2019-06" db="EMBL/GenBank/DDBJ databases">
        <title>A chromosomal-level reference genome of Carpinus fangiana (Coryloideae, Betulaceae).</title>
        <authorList>
            <person name="Yang X."/>
            <person name="Wang Z."/>
            <person name="Zhang L."/>
            <person name="Hao G."/>
            <person name="Liu J."/>
            <person name="Yang Y."/>
        </authorList>
    </citation>
    <scope>NUCLEOTIDE SEQUENCE [LARGE SCALE GENOMIC DNA]</scope>
    <source>
        <strain evidence="11">Cfa_2016G</strain>
        <tissue evidence="11">Leaf</tissue>
    </source>
</reference>
<comment type="subcellular location">
    <subcellularLocation>
        <location evidence="1">Nucleus inner membrane</location>
    </subcellularLocation>
</comment>
<proteinExistence type="predicted"/>
<dbReference type="OrthoDB" id="2503928at2759"/>
<evidence type="ECO:0000256" key="4">
    <source>
        <dbReference type="ARBA" id="ARBA00022989"/>
    </source>
</evidence>
<evidence type="ECO:0000256" key="8">
    <source>
        <dbReference type="SAM" id="Phobius"/>
    </source>
</evidence>
<evidence type="ECO:0000259" key="9">
    <source>
        <dbReference type="Pfam" id="PF09402"/>
    </source>
</evidence>
<gene>
    <name evidence="11" type="ORF">FH972_023117</name>
</gene>
<keyword evidence="12" id="KW-1185">Reference proteome</keyword>
<feature type="compositionally biased region" description="Basic and acidic residues" evidence="7">
    <location>
        <begin position="736"/>
        <end position="761"/>
    </location>
</feature>
<evidence type="ECO:0000259" key="10">
    <source>
        <dbReference type="Pfam" id="PF12949"/>
    </source>
</evidence>
<keyword evidence="3 8" id="KW-0812">Transmembrane</keyword>
<feature type="compositionally biased region" description="Low complexity" evidence="7">
    <location>
        <begin position="148"/>
        <end position="163"/>
    </location>
</feature>
<organism evidence="11 12">
    <name type="scientific">Carpinus fangiana</name>
    <dbReference type="NCBI Taxonomy" id="176857"/>
    <lineage>
        <taxon>Eukaryota</taxon>
        <taxon>Viridiplantae</taxon>
        <taxon>Streptophyta</taxon>
        <taxon>Embryophyta</taxon>
        <taxon>Tracheophyta</taxon>
        <taxon>Spermatophyta</taxon>
        <taxon>Magnoliopsida</taxon>
        <taxon>eudicotyledons</taxon>
        <taxon>Gunneridae</taxon>
        <taxon>Pentapetalae</taxon>
        <taxon>rosids</taxon>
        <taxon>fabids</taxon>
        <taxon>Fagales</taxon>
        <taxon>Betulaceae</taxon>
        <taxon>Carpinus</taxon>
    </lineage>
</organism>
<evidence type="ECO:0000256" key="2">
    <source>
        <dbReference type="ARBA" id="ARBA00022553"/>
    </source>
</evidence>
<feature type="region of interest" description="Disordered" evidence="7">
    <location>
        <begin position="135"/>
        <end position="304"/>
    </location>
</feature>
<dbReference type="PANTHER" id="PTHR47808:SF2">
    <property type="entry name" value="LEM DOMAIN-CONTAINING PROTEIN 2"/>
    <property type="match status" value="1"/>
</dbReference>
<feature type="domain" description="HeH/LEM" evidence="10">
    <location>
        <begin position="68"/>
        <end position="102"/>
    </location>
</feature>
<dbReference type="GO" id="GO:0005637">
    <property type="term" value="C:nuclear inner membrane"/>
    <property type="evidence" value="ECO:0007669"/>
    <property type="project" value="UniProtKB-SubCell"/>
</dbReference>
<dbReference type="PANTHER" id="PTHR47808">
    <property type="entry name" value="INNER NUCLEAR MEMBRANE PROTEIN HEH2-RELATED"/>
    <property type="match status" value="1"/>
</dbReference>
<dbReference type="InterPro" id="IPR044780">
    <property type="entry name" value="Heh2/Src1"/>
</dbReference>
<dbReference type="GO" id="GO:0003682">
    <property type="term" value="F:chromatin binding"/>
    <property type="evidence" value="ECO:0007669"/>
    <property type="project" value="InterPro"/>
</dbReference>
<name>A0A5N6KWJ0_9ROSI</name>
<feature type="region of interest" description="Disordered" evidence="7">
    <location>
        <begin position="702"/>
        <end position="761"/>
    </location>
</feature>
<feature type="compositionally biased region" description="Basic and acidic residues" evidence="7">
    <location>
        <begin position="263"/>
        <end position="279"/>
    </location>
</feature>
<evidence type="ECO:0000313" key="12">
    <source>
        <dbReference type="Proteomes" id="UP000327013"/>
    </source>
</evidence>